<dbReference type="Proteomes" id="UP001549098">
    <property type="component" value="Unassembled WGS sequence"/>
</dbReference>
<dbReference type="EMBL" id="JBEPLV010000003">
    <property type="protein sequence ID" value="MET3546074.1"/>
    <property type="molecule type" value="Genomic_DNA"/>
</dbReference>
<keyword evidence="2" id="KW-1185">Reference proteome</keyword>
<sequence>MDVLRGLIMDAAISNDLNMGHRGFGNPESAANWPNSLKNVTQPTSTLHKLFDTTAISHS</sequence>
<organism evidence="1 2">
    <name type="scientific">Paenibacillus favisporus</name>
    <dbReference type="NCBI Taxonomy" id="221028"/>
    <lineage>
        <taxon>Bacteria</taxon>
        <taxon>Bacillati</taxon>
        <taxon>Bacillota</taxon>
        <taxon>Bacilli</taxon>
        <taxon>Bacillales</taxon>
        <taxon>Paenibacillaceae</taxon>
        <taxon>Paenibacillus</taxon>
    </lineage>
</organism>
<accession>A0ABV2F2S5</accession>
<gene>
    <name evidence="1" type="ORF">ABID47_002690</name>
</gene>
<reference evidence="1 2" key="1">
    <citation type="submission" date="2024-06" db="EMBL/GenBank/DDBJ databases">
        <title>Genomic Encyclopedia of Type Strains, Phase IV (KMG-IV): sequencing the most valuable type-strain genomes for metagenomic binning, comparative biology and taxonomic classification.</title>
        <authorList>
            <person name="Goeker M."/>
        </authorList>
    </citation>
    <scope>NUCLEOTIDE SEQUENCE [LARGE SCALE GENOMIC DNA]</scope>
    <source>
        <strain evidence="1 2">DSM 17253</strain>
    </source>
</reference>
<proteinExistence type="predicted"/>
<protein>
    <submittedName>
        <fullName evidence="1">Uncharacterized protein</fullName>
    </submittedName>
</protein>
<evidence type="ECO:0000313" key="2">
    <source>
        <dbReference type="Proteomes" id="UP001549098"/>
    </source>
</evidence>
<comment type="caution">
    <text evidence="1">The sequence shown here is derived from an EMBL/GenBank/DDBJ whole genome shotgun (WGS) entry which is preliminary data.</text>
</comment>
<evidence type="ECO:0000313" key="1">
    <source>
        <dbReference type="EMBL" id="MET3546074.1"/>
    </source>
</evidence>
<name>A0ABV2F2S5_9BACL</name>